<dbReference type="Pfam" id="PF07715">
    <property type="entry name" value="Plug"/>
    <property type="match status" value="1"/>
</dbReference>
<evidence type="ECO:0008006" key="18">
    <source>
        <dbReference type="Google" id="ProtNLM"/>
    </source>
</evidence>
<keyword evidence="5 11" id="KW-0812">Transmembrane</keyword>
<keyword evidence="10 11" id="KW-0998">Cell outer membrane</keyword>
<dbReference type="Pfam" id="PF00593">
    <property type="entry name" value="TonB_dep_Rec_b-barrel"/>
    <property type="match status" value="1"/>
</dbReference>
<evidence type="ECO:0000256" key="5">
    <source>
        <dbReference type="ARBA" id="ARBA00022692"/>
    </source>
</evidence>
<accession>A0A0N9U9Z4</accession>
<evidence type="ECO:0000256" key="7">
    <source>
        <dbReference type="ARBA" id="ARBA00023065"/>
    </source>
</evidence>
<evidence type="ECO:0000313" key="17">
    <source>
        <dbReference type="Proteomes" id="UP000058074"/>
    </source>
</evidence>
<keyword evidence="6" id="KW-0408">Iron</keyword>
<dbReference type="EMBL" id="CP012700">
    <property type="protein sequence ID" value="ALH82199.1"/>
    <property type="molecule type" value="Genomic_DNA"/>
</dbReference>
<dbReference type="Gene3D" id="2.40.170.20">
    <property type="entry name" value="TonB-dependent receptor, beta-barrel domain"/>
    <property type="match status" value="1"/>
</dbReference>
<dbReference type="PANTHER" id="PTHR32552">
    <property type="entry name" value="FERRICHROME IRON RECEPTOR-RELATED"/>
    <property type="match status" value="1"/>
</dbReference>
<protein>
    <recommendedName>
        <fullName evidence="18">TonB-dependent receptor</fullName>
    </recommendedName>
</protein>
<evidence type="ECO:0000259" key="14">
    <source>
        <dbReference type="Pfam" id="PF00593"/>
    </source>
</evidence>
<proteinExistence type="inferred from homology"/>
<evidence type="ECO:0000256" key="4">
    <source>
        <dbReference type="ARBA" id="ARBA00022496"/>
    </source>
</evidence>
<evidence type="ECO:0000259" key="15">
    <source>
        <dbReference type="Pfam" id="PF07715"/>
    </source>
</evidence>
<evidence type="ECO:0000313" key="16">
    <source>
        <dbReference type="EMBL" id="ALH82199.1"/>
    </source>
</evidence>
<feature type="chain" id="PRO_5006038843" description="TonB-dependent receptor" evidence="13">
    <location>
        <begin position="25"/>
        <end position="732"/>
    </location>
</feature>
<keyword evidence="8 12" id="KW-0798">TonB box</keyword>
<evidence type="ECO:0000256" key="11">
    <source>
        <dbReference type="PROSITE-ProRule" id="PRU01360"/>
    </source>
</evidence>
<evidence type="ECO:0000256" key="3">
    <source>
        <dbReference type="ARBA" id="ARBA00022452"/>
    </source>
</evidence>
<evidence type="ECO:0000256" key="13">
    <source>
        <dbReference type="SAM" id="SignalP"/>
    </source>
</evidence>
<feature type="domain" description="TonB-dependent receptor-like beta-barrel" evidence="14">
    <location>
        <begin position="281"/>
        <end position="694"/>
    </location>
</feature>
<reference evidence="16 17" key="1">
    <citation type="journal article" date="2015" name="Genome Announc.">
        <title>Complete Genome Sequence of Polypropylene Glycol- and Polyethylene Glycol-Degrading Sphingopyxis macrogoltabida Strain EY-1.</title>
        <authorList>
            <person name="Ohtsubo Y."/>
            <person name="Nagata Y."/>
            <person name="Numata M."/>
            <person name="Tsuchikane K."/>
            <person name="Hosoyama A."/>
            <person name="Yamazoe A."/>
            <person name="Tsuda M."/>
            <person name="Fujita N."/>
            <person name="Kawai F."/>
        </authorList>
    </citation>
    <scope>NUCLEOTIDE SEQUENCE [LARGE SCALE GENOMIC DNA]</scope>
    <source>
        <strain evidence="16 17">EY-1</strain>
    </source>
</reference>
<dbReference type="PANTHER" id="PTHR32552:SF81">
    <property type="entry name" value="TONB-DEPENDENT OUTER MEMBRANE RECEPTOR"/>
    <property type="match status" value="1"/>
</dbReference>
<dbReference type="Proteomes" id="UP000058074">
    <property type="component" value="Chromosome"/>
</dbReference>
<dbReference type="PATRIC" id="fig|33050.5.peg.3759"/>
<keyword evidence="3 11" id="KW-1134">Transmembrane beta strand</keyword>
<evidence type="ECO:0000256" key="6">
    <source>
        <dbReference type="ARBA" id="ARBA00023004"/>
    </source>
</evidence>
<dbReference type="InterPro" id="IPR000531">
    <property type="entry name" value="Beta-barrel_TonB"/>
</dbReference>
<comment type="similarity">
    <text evidence="11 12">Belongs to the TonB-dependent receptor family.</text>
</comment>
<dbReference type="GO" id="GO:0009279">
    <property type="term" value="C:cell outer membrane"/>
    <property type="evidence" value="ECO:0007669"/>
    <property type="project" value="UniProtKB-SubCell"/>
</dbReference>
<sequence length="732" mass="77614">MNIRVALLASTAASLLAAPLPVWAQSAEQPAGENAESTEIVVTATRRVERLIDVPQSITAVTSDDLARLNATQLRDYADTIPAMTVSSNGGAGRNQITLRGVTSGADVASTVGVYVDDVPYGGSTVFSINAGVALDAGLFDLERIEVLRGPQGTLYGSSSMGGLLKYVTRGPNLSEFESSVQAGLSITEKGDPSYNVAAAVSAPLVTDKIAVRAGGYYSRDGGFIDDVGRGEKNVGRANIYGGRLDVLLQPTDRLSIRLSGFAQDIHREGNAQVDYTPDGQLITGDLEQQRILREPFDQRFRVVSGTLNYDFGPATLTSITSYQTNDVRFRIDASALYVPLLGAFGLPVASTAVDGGVSTDKFTQEVRLSSSQSGTIEWIVGGFYTDEKSLAPSSLVGYNADGSLFPVDLLTANLPSTYKEVAAFGNVTVHLSEKFDVTGGLRYAYNRQTYTQNATGILAPSVPTLRSHEGVTTYLANARYRFSPHATAYVRFATGYRPGGPNIVTFDPITGAPLGPPTFRSDSLTSYEAGIRGETADRTFSIDAAGYHIDWDDMLISGIRNGLNSYINTGGAKIDGAELTLTARPVRSVNITGAFAYQDARLAADSPDLGGQKGDRLPTVPKFTAAINADYLGSGEGLSPTIGATLRFVSDRNAGFDANPNLPQYDLGDYVTIDLRAGATVGPAKVQFFVRNLFDVRGDVSAYMATAALGGPARVTVVQPRTFGVSLSGKF</sequence>
<dbReference type="KEGG" id="smag:AN936_18115"/>
<dbReference type="PROSITE" id="PS52016">
    <property type="entry name" value="TONB_DEPENDENT_REC_3"/>
    <property type="match status" value="1"/>
</dbReference>
<dbReference type="SUPFAM" id="SSF56935">
    <property type="entry name" value="Porins"/>
    <property type="match status" value="1"/>
</dbReference>
<keyword evidence="9 11" id="KW-0472">Membrane</keyword>
<dbReference type="InterPro" id="IPR012910">
    <property type="entry name" value="Plug_dom"/>
</dbReference>
<evidence type="ECO:0000256" key="1">
    <source>
        <dbReference type="ARBA" id="ARBA00004571"/>
    </source>
</evidence>
<keyword evidence="4" id="KW-0410">Iron transport</keyword>
<name>A0A0N9U9Z4_SPHMC</name>
<evidence type="ECO:0000256" key="10">
    <source>
        <dbReference type="ARBA" id="ARBA00023237"/>
    </source>
</evidence>
<dbReference type="AlphaFoldDB" id="A0A0N9U9Z4"/>
<keyword evidence="13" id="KW-0732">Signal</keyword>
<organism evidence="16 17">
    <name type="scientific">Sphingopyxis macrogoltabida</name>
    <name type="common">Sphingomonas macrogoltabidus</name>
    <dbReference type="NCBI Taxonomy" id="33050"/>
    <lineage>
        <taxon>Bacteria</taxon>
        <taxon>Pseudomonadati</taxon>
        <taxon>Pseudomonadota</taxon>
        <taxon>Alphaproteobacteria</taxon>
        <taxon>Sphingomonadales</taxon>
        <taxon>Sphingomonadaceae</taxon>
        <taxon>Sphingopyxis</taxon>
    </lineage>
</organism>
<evidence type="ECO:0000256" key="9">
    <source>
        <dbReference type="ARBA" id="ARBA00023136"/>
    </source>
</evidence>
<feature type="domain" description="TonB-dependent receptor plug" evidence="15">
    <location>
        <begin position="51"/>
        <end position="163"/>
    </location>
</feature>
<evidence type="ECO:0000256" key="8">
    <source>
        <dbReference type="ARBA" id="ARBA00023077"/>
    </source>
</evidence>
<gene>
    <name evidence="16" type="ORF">AN936_18115</name>
</gene>
<feature type="signal peptide" evidence="13">
    <location>
        <begin position="1"/>
        <end position="24"/>
    </location>
</feature>
<dbReference type="GO" id="GO:0006826">
    <property type="term" value="P:iron ion transport"/>
    <property type="evidence" value="ECO:0007669"/>
    <property type="project" value="UniProtKB-KW"/>
</dbReference>
<keyword evidence="2 11" id="KW-0813">Transport</keyword>
<dbReference type="CDD" id="cd01347">
    <property type="entry name" value="ligand_gated_channel"/>
    <property type="match status" value="1"/>
</dbReference>
<keyword evidence="7" id="KW-0406">Ion transport</keyword>
<evidence type="ECO:0000256" key="12">
    <source>
        <dbReference type="RuleBase" id="RU003357"/>
    </source>
</evidence>
<dbReference type="InterPro" id="IPR039426">
    <property type="entry name" value="TonB-dep_rcpt-like"/>
</dbReference>
<evidence type="ECO:0000256" key="2">
    <source>
        <dbReference type="ARBA" id="ARBA00022448"/>
    </source>
</evidence>
<comment type="subcellular location">
    <subcellularLocation>
        <location evidence="1 11">Cell outer membrane</location>
        <topology evidence="1 11">Multi-pass membrane protein</topology>
    </subcellularLocation>
</comment>
<dbReference type="InterPro" id="IPR036942">
    <property type="entry name" value="Beta-barrel_TonB_sf"/>
</dbReference>